<keyword evidence="7" id="KW-0808">Transferase</keyword>
<dbReference type="Pfam" id="PF01135">
    <property type="entry name" value="PCMT"/>
    <property type="match status" value="1"/>
</dbReference>
<dbReference type="PANTHER" id="PTHR11579">
    <property type="entry name" value="PROTEIN-L-ISOASPARTATE O-METHYLTRANSFERASE"/>
    <property type="match status" value="1"/>
</dbReference>
<dbReference type="EMBL" id="BAAAZR010000032">
    <property type="protein sequence ID" value="GAA3833094.1"/>
    <property type="molecule type" value="Genomic_DNA"/>
</dbReference>
<dbReference type="CDD" id="cd02440">
    <property type="entry name" value="AdoMet_MTases"/>
    <property type="match status" value="1"/>
</dbReference>
<evidence type="ECO:0000256" key="1">
    <source>
        <dbReference type="ARBA" id="ARBA00004496"/>
    </source>
</evidence>
<dbReference type="EC" id="2.1.1.77" evidence="3"/>
<dbReference type="PANTHER" id="PTHR11579:SF0">
    <property type="entry name" value="PROTEIN-L-ISOASPARTATE(D-ASPARTATE) O-METHYLTRANSFERASE"/>
    <property type="match status" value="1"/>
</dbReference>
<evidence type="ECO:0000256" key="9">
    <source>
        <dbReference type="ARBA" id="ARBA00030757"/>
    </source>
</evidence>
<reference evidence="13" key="1">
    <citation type="journal article" date="2019" name="Int. J. Syst. Evol. Microbiol.">
        <title>The Global Catalogue of Microorganisms (GCM) 10K type strain sequencing project: providing services to taxonomists for standard genome sequencing and annotation.</title>
        <authorList>
            <consortium name="The Broad Institute Genomics Platform"/>
            <consortium name="The Broad Institute Genome Sequencing Center for Infectious Disease"/>
            <person name="Wu L."/>
            <person name="Ma J."/>
        </authorList>
    </citation>
    <scope>NUCLEOTIDE SEQUENCE [LARGE SCALE GENOMIC DNA]</scope>
    <source>
        <strain evidence="13">JCM 16908</strain>
    </source>
</reference>
<dbReference type="GO" id="GO:0032259">
    <property type="term" value="P:methylation"/>
    <property type="evidence" value="ECO:0007669"/>
    <property type="project" value="UniProtKB-KW"/>
</dbReference>
<evidence type="ECO:0000256" key="6">
    <source>
        <dbReference type="ARBA" id="ARBA00022603"/>
    </source>
</evidence>
<dbReference type="GO" id="GO:0008168">
    <property type="term" value="F:methyltransferase activity"/>
    <property type="evidence" value="ECO:0007669"/>
    <property type="project" value="UniProtKB-KW"/>
</dbReference>
<accession>A0ABP7J341</accession>
<keyword evidence="6 12" id="KW-0489">Methyltransferase</keyword>
<keyword evidence="8" id="KW-0949">S-adenosyl-L-methionine</keyword>
<evidence type="ECO:0000256" key="8">
    <source>
        <dbReference type="ARBA" id="ARBA00022691"/>
    </source>
</evidence>
<evidence type="ECO:0000256" key="4">
    <source>
        <dbReference type="ARBA" id="ARBA00013346"/>
    </source>
</evidence>
<dbReference type="Gene3D" id="3.40.50.150">
    <property type="entry name" value="Vaccinia Virus protein VP39"/>
    <property type="match status" value="1"/>
</dbReference>
<organism evidence="12 13">
    <name type="scientific">Sphaerisporangium flaviroseum</name>
    <dbReference type="NCBI Taxonomy" id="509199"/>
    <lineage>
        <taxon>Bacteria</taxon>
        <taxon>Bacillati</taxon>
        <taxon>Actinomycetota</taxon>
        <taxon>Actinomycetes</taxon>
        <taxon>Streptosporangiales</taxon>
        <taxon>Streptosporangiaceae</taxon>
        <taxon>Sphaerisporangium</taxon>
    </lineage>
</organism>
<name>A0ABP7J341_9ACTN</name>
<evidence type="ECO:0000256" key="2">
    <source>
        <dbReference type="ARBA" id="ARBA00005369"/>
    </source>
</evidence>
<evidence type="ECO:0000313" key="12">
    <source>
        <dbReference type="EMBL" id="GAA3833094.1"/>
    </source>
</evidence>
<evidence type="ECO:0000256" key="7">
    <source>
        <dbReference type="ARBA" id="ARBA00022679"/>
    </source>
</evidence>
<keyword evidence="13" id="KW-1185">Reference proteome</keyword>
<evidence type="ECO:0000256" key="3">
    <source>
        <dbReference type="ARBA" id="ARBA00011890"/>
    </source>
</evidence>
<evidence type="ECO:0000256" key="11">
    <source>
        <dbReference type="ARBA" id="ARBA00031350"/>
    </source>
</evidence>
<comment type="similarity">
    <text evidence="2">Belongs to the methyltransferase superfamily. L-isoaspartyl/D-aspartyl protein methyltransferase family.</text>
</comment>
<gene>
    <name evidence="12" type="ORF">GCM10022226_63000</name>
</gene>
<proteinExistence type="inferred from homology"/>
<comment type="subcellular location">
    <subcellularLocation>
        <location evidence="1">Cytoplasm</location>
    </subcellularLocation>
</comment>
<dbReference type="SUPFAM" id="SSF53335">
    <property type="entry name" value="S-adenosyl-L-methionine-dependent methyltransferases"/>
    <property type="match status" value="1"/>
</dbReference>
<evidence type="ECO:0000256" key="5">
    <source>
        <dbReference type="ARBA" id="ARBA00022490"/>
    </source>
</evidence>
<dbReference type="Proteomes" id="UP001500888">
    <property type="component" value="Unassembled WGS sequence"/>
</dbReference>
<evidence type="ECO:0000313" key="13">
    <source>
        <dbReference type="Proteomes" id="UP001500888"/>
    </source>
</evidence>
<dbReference type="InterPro" id="IPR029063">
    <property type="entry name" value="SAM-dependent_MTases_sf"/>
</dbReference>
<comment type="caution">
    <text evidence="12">The sequence shown here is derived from an EMBL/GenBank/DDBJ whole genome shotgun (WGS) entry which is preliminary data.</text>
</comment>
<keyword evidence="5" id="KW-0963">Cytoplasm</keyword>
<protein>
    <recommendedName>
        <fullName evidence="4">Protein-L-isoaspartate O-methyltransferase</fullName>
        <ecNumber evidence="3">2.1.1.77</ecNumber>
    </recommendedName>
    <alternativeName>
        <fullName evidence="11">L-isoaspartyl protein carboxyl methyltransferase</fullName>
    </alternativeName>
    <alternativeName>
        <fullName evidence="9">Protein L-isoaspartyl methyltransferase</fullName>
    </alternativeName>
    <alternativeName>
        <fullName evidence="10">Protein-beta-aspartate methyltransferase</fullName>
    </alternativeName>
</protein>
<evidence type="ECO:0000256" key="10">
    <source>
        <dbReference type="ARBA" id="ARBA00031323"/>
    </source>
</evidence>
<dbReference type="InterPro" id="IPR000682">
    <property type="entry name" value="PCMT"/>
</dbReference>
<sequence length="404" mass="43445">MSHSAPDDLAGRIERLADRLAESGDLADPRWRAALLAVPRHLFVPQRAWVSPNGPGEPHPVDRVADPGSWWDAVYDDTVLVTQFDDGAGEVTTGEGLPTSSNSAPGAVFAFLEQLWVHQGNRVLEIGTGTGWTAALLAHRLGEAAVTSVEIDPGVAARARENLDAAGYHPRLVVGDGAGGYPEGGPYDRVHVTCAVRHVPYAWVEQTRPGGTIVTPYSTGYGFGHLVRLAVAGEGRAVGRFLGPAGYMMLRSQRPTAGPAVGAARHEEGERSATGIDPRSIAWESDAADIAIGALAPGCQYRLSPTGDGDGSEGWIFWLLENAGHQGAWAKVVCRPGRAEFEVIQYGSRRLWDEVARAYLWWVGQGRPERGRFGITVSPGDQYVWLDHPRQALRPGHPFPGEQP</sequence>
<dbReference type="RefSeq" id="WP_344948491.1">
    <property type="nucleotide sequence ID" value="NZ_BAAAZR010000032.1"/>
</dbReference>